<comment type="caution">
    <text evidence="1">The sequence shown here is derived from an EMBL/GenBank/DDBJ whole genome shotgun (WGS) entry which is preliminary data.</text>
</comment>
<gene>
    <name evidence="1" type="ORF">ACE1CA_00990</name>
</gene>
<organism evidence="1 2">
    <name type="scientific">Floridaenema evergladense BLCC-F167</name>
    <dbReference type="NCBI Taxonomy" id="3153639"/>
    <lineage>
        <taxon>Bacteria</taxon>
        <taxon>Bacillati</taxon>
        <taxon>Cyanobacteriota</taxon>
        <taxon>Cyanophyceae</taxon>
        <taxon>Oscillatoriophycideae</taxon>
        <taxon>Aerosakkonematales</taxon>
        <taxon>Aerosakkonemataceae</taxon>
        <taxon>Floridanema</taxon>
        <taxon>Floridanema evergladense</taxon>
    </lineage>
</organism>
<dbReference type="RefSeq" id="WP_413275556.1">
    <property type="nucleotide sequence ID" value="NZ_JBHFNT010000014.1"/>
</dbReference>
<evidence type="ECO:0000313" key="1">
    <source>
        <dbReference type="EMBL" id="MFB2833088.1"/>
    </source>
</evidence>
<protein>
    <recommendedName>
        <fullName evidence="3">Helicase XPB/Ssl2 N-terminal domain-containing protein</fullName>
    </recommendedName>
</protein>
<sequence length="566" mass="63832">NYLNKTNLFELWRKLDNLQQAAIAEIVHSSETQFDAVKFKAKYGQLPDFGTSSNYYGTNHQPSLLGLFFYSYNIMPDELKEILKTFVPPPIETKMKTVKEIPQTIRQQWQDYNFNTRQYEQRVEDIPIVQREMERVAQQDLMAVLRLINAGKIAVSDKTNYPTAATIKAITSVLSGGDFYIDKEPEQRQPYEEVIGGIRAFAWPLIVQAAGLAELSGKKLSLTRAGQKALSEPPEKTLRTAWQKWVKNKSFDELRRIDMIKGQTGKGKRGLTATEGRRKSIAIALAECPVNSWLSVDDFFRHIIATGCDFEVTRQIYNLYISEAHYGTLYDERDSWNILQGRYILCLLFEYAATLGMLDVAYIHPAGARSDQKDFWGVDDSEFFSRYDGLMYFRLNPLGAYCLGISVNYQPAPMEVRPVLRVLPNLEIAAIAQPLSAADVLVLDLYTEKVSDAVWRLERGKLLTAIAQGQDISVLQELLQARTGNPLPETVKQFLADIAARSNSLKDKGTARIIECADAALAVLIANDSRTKPYCMLAGERCLVVPTASETKFRNGVMKLGYSLPK</sequence>
<dbReference type="Proteomes" id="UP001576780">
    <property type="component" value="Unassembled WGS sequence"/>
</dbReference>
<feature type="non-terminal residue" evidence="1">
    <location>
        <position position="1"/>
    </location>
</feature>
<reference evidence="1 2" key="1">
    <citation type="submission" date="2024-09" db="EMBL/GenBank/DDBJ databases">
        <title>Floridaenema gen nov. (Aerosakkonemataceae, Aerosakkonematales ord. nov., Cyanobacteria) from benthic tropical and subtropical fresh waters, with the description of four new species.</title>
        <authorList>
            <person name="Moretto J.A."/>
            <person name="Berthold D.E."/>
            <person name="Lefler F.W."/>
            <person name="Huang I.-S."/>
            <person name="Laughinghouse H. IV."/>
        </authorList>
    </citation>
    <scope>NUCLEOTIDE SEQUENCE [LARGE SCALE GENOMIC DNA]</scope>
    <source>
        <strain evidence="1 2">BLCC-F167</strain>
    </source>
</reference>
<name>A0ABV4WEK3_9CYAN</name>
<evidence type="ECO:0000313" key="2">
    <source>
        <dbReference type="Proteomes" id="UP001576780"/>
    </source>
</evidence>
<proteinExistence type="predicted"/>
<accession>A0ABV4WEK3</accession>
<keyword evidence="2" id="KW-1185">Reference proteome</keyword>
<dbReference type="EMBL" id="JBHFNT010000014">
    <property type="protein sequence ID" value="MFB2833088.1"/>
    <property type="molecule type" value="Genomic_DNA"/>
</dbReference>
<evidence type="ECO:0008006" key="3">
    <source>
        <dbReference type="Google" id="ProtNLM"/>
    </source>
</evidence>